<dbReference type="Proteomes" id="UP000887013">
    <property type="component" value="Unassembled WGS sequence"/>
</dbReference>
<reference evidence="1" key="1">
    <citation type="submission" date="2020-08" db="EMBL/GenBank/DDBJ databases">
        <title>Multicomponent nature underlies the extraordinary mechanical properties of spider dragline silk.</title>
        <authorList>
            <person name="Kono N."/>
            <person name="Nakamura H."/>
            <person name="Mori M."/>
            <person name="Yoshida Y."/>
            <person name="Ohtoshi R."/>
            <person name="Malay A.D."/>
            <person name="Moran D.A.P."/>
            <person name="Tomita M."/>
            <person name="Numata K."/>
            <person name="Arakawa K."/>
        </authorList>
    </citation>
    <scope>NUCLEOTIDE SEQUENCE</scope>
</reference>
<gene>
    <name evidence="1" type="ORF">NPIL_480111</name>
</gene>
<sequence length="70" mass="8172">MASHTQLRVFCGGTGKHAVCGFNAMLRYAMQKWYCSWGNFAFAGQWRWCLKRLAFLCQPYWRAKWSNATA</sequence>
<name>A0A8X6PWL1_NEPPI</name>
<proteinExistence type="predicted"/>
<comment type="caution">
    <text evidence="1">The sequence shown here is derived from an EMBL/GenBank/DDBJ whole genome shotgun (WGS) entry which is preliminary data.</text>
</comment>
<keyword evidence="2" id="KW-1185">Reference proteome</keyword>
<dbReference type="AlphaFoldDB" id="A0A8X6PWL1"/>
<organism evidence="1 2">
    <name type="scientific">Nephila pilipes</name>
    <name type="common">Giant wood spider</name>
    <name type="synonym">Nephila maculata</name>
    <dbReference type="NCBI Taxonomy" id="299642"/>
    <lineage>
        <taxon>Eukaryota</taxon>
        <taxon>Metazoa</taxon>
        <taxon>Ecdysozoa</taxon>
        <taxon>Arthropoda</taxon>
        <taxon>Chelicerata</taxon>
        <taxon>Arachnida</taxon>
        <taxon>Araneae</taxon>
        <taxon>Araneomorphae</taxon>
        <taxon>Entelegynae</taxon>
        <taxon>Araneoidea</taxon>
        <taxon>Nephilidae</taxon>
        <taxon>Nephila</taxon>
    </lineage>
</organism>
<dbReference type="EMBL" id="BMAW01074779">
    <property type="protein sequence ID" value="GFT93655.1"/>
    <property type="molecule type" value="Genomic_DNA"/>
</dbReference>
<evidence type="ECO:0000313" key="1">
    <source>
        <dbReference type="EMBL" id="GFT93655.1"/>
    </source>
</evidence>
<feature type="non-terminal residue" evidence="1">
    <location>
        <position position="70"/>
    </location>
</feature>
<accession>A0A8X6PWL1</accession>
<protein>
    <submittedName>
        <fullName evidence="1">Uncharacterized protein</fullName>
    </submittedName>
</protein>
<evidence type="ECO:0000313" key="2">
    <source>
        <dbReference type="Proteomes" id="UP000887013"/>
    </source>
</evidence>